<keyword evidence="4 5" id="KW-0472">Membrane</keyword>
<proteinExistence type="predicted"/>
<dbReference type="GeneID" id="78120297"/>
<dbReference type="EMBL" id="QOCI01000002">
    <property type="protein sequence ID" value="RRR19530.1"/>
    <property type="molecule type" value="Genomic_DNA"/>
</dbReference>
<evidence type="ECO:0000256" key="5">
    <source>
        <dbReference type="SAM" id="Phobius"/>
    </source>
</evidence>
<dbReference type="GO" id="GO:0050897">
    <property type="term" value="F:cobalt ion binding"/>
    <property type="evidence" value="ECO:0007669"/>
    <property type="project" value="TreeGrafter"/>
</dbReference>
<accession>A0A3R8X7D5</accession>
<dbReference type="Proteomes" id="UP000274327">
    <property type="component" value="Unassembled WGS sequence"/>
</dbReference>
<dbReference type="InterPro" id="IPR002523">
    <property type="entry name" value="MgTranspt_CorA/ZnTranspt_ZntB"/>
</dbReference>
<evidence type="ECO:0008006" key="8">
    <source>
        <dbReference type="Google" id="ProtNLM"/>
    </source>
</evidence>
<sequence length="287" mass="30965">MQVVDTVAALEALGDTPGCAFARDLQDPVVEAAVRSWDIQGPCTDELARRPFAHLTGGRLELVLLLPDHGAQHLTVRIHAAAAGVLVMGAPEALEAVRAEAGAADGVREAVVGMLLAVARRGEEVLDGFEDESERFEDRADGYAASAQRRLLGRRRAELFRIQEAQAAMHRLCLPEEQLSQELPKELRHRLRRAAVEFEANGSAAARLHTVLGDLLAEQGAIVNERLTLVATIFLPLTLATGFFGMNFAWMQERTGSAGAFVLLGIVLPALATVITLVVVRRLTGSR</sequence>
<dbReference type="SUPFAM" id="SSF144083">
    <property type="entry name" value="Magnesium transport protein CorA, transmembrane region"/>
    <property type="match status" value="1"/>
</dbReference>
<feature type="transmembrane region" description="Helical" evidence="5">
    <location>
        <begin position="227"/>
        <end position="246"/>
    </location>
</feature>
<evidence type="ECO:0000313" key="7">
    <source>
        <dbReference type="Proteomes" id="UP000274327"/>
    </source>
</evidence>
<evidence type="ECO:0000256" key="1">
    <source>
        <dbReference type="ARBA" id="ARBA00004651"/>
    </source>
</evidence>
<dbReference type="InterPro" id="IPR045863">
    <property type="entry name" value="CorA_TM1_TM2"/>
</dbReference>
<gene>
    <name evidence="6" type="ORF">DS079_04525</name>
</gene>
<organism evidence="6 7">
    <name type="scientific">Brachybacterium paraconglomeratum</name>
    <dbReference type="NCBI Taxonomy" id="173362"/>
    <lineage>
        <taxon>Bacteria</taxon>
        <taxon>Bacillati</taxon>
        <taxon>Actinomycetota</taxon>
        <taxon>Actinomycetes</taxon>
        <taxon>Micrococcales</taxon>
        <taxon>Dermabacteraceae</taxon>
        <taxon>Brachybacterium</taxon>
    </lineage>
</organism>
<feature type="transmembrane region" description="Helical" evidence="5">
    <location>
        <begin position="258"/>
        <end position="280"/>
    </location>
</feature>
<comment type="subcellular location">
    <subcellularLocation>
        <location evidence="1">Cell membrane</location>
        <topology evidence="1">Multi-pass membrane protein</topology>
    </subcellularLocation>
</comment>
<dbReference type="Pfam" id="PF01544">
    <property type="entry name" value="CorA"/>
    <property type="match status" value="1"/>
</dbReference>
<dbReference type="RefSeq" id="WP_126985254.1">
    <property type="nucleotide sequence ID" value="NZ_ML133852.1"/>
</dbReference>
<protein>
    <recommendedName>
        <fullName evidence="8">Magnesium transporter</fullName>
    </recommendedName>
</protein>
<dbReference type="AlphaFoldDB" id="A0A3R8X7D5"/>
<keyword evidence="2 5" id="KW-0812">Transmembrane</keyword>
<evidence type="ECO:0000313" key="6">
    <source>
        <dbReference type="EMBL" id="RRR19530.1"/>
    </source>
</evidence>
<dbReference type="PANTHER" id="PTHR46494:SF3">
    <property type="entry name" value="ZINC TRANSPORT PROTEIN ZNTB"/>
    <property type="match status" value="1"/>
</dbReference>
<evidence type="ECO:0000256" key="3">
    <source>
        <dbReference type="ARBA" id="ARBA00022989"/>
    </source>
</evidence>
<evidence type="ECO:0000256" key="4">
    <source>
        <dbReference type="ARBA" id="ARBA00023136"/>
    </source>
</evidence>
<dbReference type="GO" id="GO:0015095">
    <property type="term" value="F:magnesium ion transmembrane transporter activity"/>
    <property type="evidence" value="ECO:0007669"/>
    <property type="project" value="TreeGrafter"/>
</dbReference>
<name>A0A3R8X7D5_9MICO</name>
<dbReference type="GO" id="GO:0015087">
    <property type="term" value="F:cobalt ion transmembrane transporter activity"/>
    <property type="evidence" value="ECO:0007669"/>
    <property type="project" value="TreeGrafter"/>
</dbReference>
<keyword evidence="7" id="KW-1185">Reference proteome</keyword>
<comment type="caution">
    <text evidence="6">The sequence shown here is derived from an EMBL/GenBank/DDBJ whole genome shotgun (WGS) entry which is preliminary data.</text>
</comment>
<dbReference type="PANTHER" id="PTHR46494">
    <property type="entry name" value="CORA FAMILY METAL ION TRANSPORTER (EUROFUNG)"/>
    <property type="match status" value="1"/>
</dbReference>
<dbReference type="Gene3D" id="1.20.58.340">
    <property type="entry name" value="Magnesium transport protein CorA, transmembrane region"/>
    <property type="match status" value="1"/>
</dbReference>
<dbReference type="GO" id="GO:0005886">
    <property type="term" value="C:plasma membrane"/>
    <property type="evidence" value="ECO:0007669"/>
    <property type="project" value="UniProtKB-SubCell"/>
</dbReference>
<dbReference type="GO" id="GO:0000287">
    <property type="term" value="F:magnesium ion binding"/>
    <property type="evidence" value="ECO:0007669"/>
    <property type="project" value="TreeGrafter"/>
</dbReference>
<keyword evidence="3 5" id="KW-1133">Transmembrane helix</keyword>
<reference evidence="6 7" key="1">
    <citation type="submission" date="2018-07" db="EMBL/GenBank/DDBJ databases">
        <title>Brachybacteriurn paraconglorneratum KCTC 9916.</title>
        <authorList>
            <person name="Li Y."/>
        </authorList>
    </citation>
    <scope>NUCLEOTIDE SEQUENCE [LARGE SCALE GENOMIC DNA]</scope>
    <source>
        <strain evidence="6 7">KCTC 9916</strain>
    </source>
</reference>
<evidence type="ECO:0000256" key="2">
    <source>
        <dbReference type="ARBA" id="ARBA00022692"/>
    </source>
</evidence>